<reference evidence="7" key="1">
    <citation type="submission" date="2023-07" db="EMBL/GenBank/DDBJ databases">
        <title>Genome sequencing of Purple Non-Sulfur Bacteria from various extreme environments.</title>
        <authorList>
            <person name="Mayer M."/>
        </authorList>
    </citation>
    <scope>NUCLEOTIDE SEQUENCE [LARGE SCALE GENOMIC DNA]</scope>
    <source>
        <strain evidence="7">DSM 17935</strain>
    </source>
</reference>
<evidence type="ECO:0000259" key="5">
    <source>
        <dbReference type="PROSITE" id="PS50931"/>
    </source>
</evidence>
<dbReference type="Pfam" id="PF00126">
    <property type="entry name" value="HTH_1"/>
    <property type="match status" value="1"/>
</dbReference>
<evidence type="ECO:0000313" key="7">
    <source>
        <dbReference type="Proteomes" id="UP001209755"/>
    </source>
</evidence>
<comment type="caution">
    <text evidence="6">The sequence shown here is derived from an EMBL/GenBank/DDBJ whole genome shotgun (WGS) entry which is preliminary data.</text>
</comment>
<dbReference type="Proteomes" id="UP001209755">
    <property type="component" value="Unassembled WGS sequence"/>
</dbReference>
<dbReference type="InterPro" id="IPR058163">
    <property type="entry name" value="LysR-type_TF_proteobact-type"/>
</dbReference>
<dbReference type="InterPro" id="IPR036390">
    <property type="entry name" value="WH_DNA-bd_sf"/>
</dbReference>
<proteinExistence type="inferred from homology"/>
<dbReference type="SUPFAM" id="SSF46785">
    <property type="entry name" value="Winged helix' DNA-binding domain"/>
    <property type="match status" value="1"/>
</dbReference>
<protein>
    <submittedName>
        <fullName evidence="6">DNA-binding transcriptional LysR family regulator</fullName>
    </submittedName>
</protein>
<gene>
    <name evidence="6" type="ORF">M2319_000355</name>
</gene>
<dbReference type="InterPro" id="IPR005119">
    <property type="entry name" value="LysR_subst-bd"/>
</dbReference>
<evidence type="ECO:0000313" key="6">
    <source>
        <dbReference type="EMBL" id="MCW2306039.1"/>
    </source>
</evidence>
<evidence type="ECO:0000256" key="2">
    <source>
        <dbReference type="ARBA" id="ARBA00023015"/>
    </source>
</evidence>
<feature type="domain" description="HTH lysR-type" evidence="5">
    <location>
        <begin position="1"/>
        <end position="59"/>
    </location>
</feature>
<dbReference type="EMBL" id="JAOQNS010000001">
    <property type="protein sequence ID" value="MCW2306039.1"/>
    <property type="molecule type" value="Genomic_DNA"/>
</dbReference>
<comment type="similarity">
    <text evidence="1">Belongs to the LysR transcriptional regulatory family.</text>
</comment>
<dbReference type="PROSITE" id="PS50931">
    <property type="entry name" value="HTH_LYSR"/>
    <property type="match status" value="1"/>
</dbReference>
<organism evidence="6 7">
    <name type="scientific">Rhodobium gokarnense</name>
    <dbReference type="NCBI Taxonomy" id="364296"/>
    <lineage>
        <taxon>Bacteria</taxon>
        <taxon>Pseudomonadati</taxon>
        <taxon>Pseudomonadota</taxon>
        <taxon>Alphaproteobacteria</taxon>
        <taxon>Hyphomicrobiales</taxon>
        <taxon>Rhodobiaceae</taxon>
        <taxon>Rhodobium</taxon>
    </lineage>
</organism>
<evidence type="ECO:0000256" key="1">
    <source>
        <dbReference type="ARBA" id="ARBA00009437"/>
    </source>
</evidence>
<keyword evidence="3 6" id="KW-0238">DNA-binding</keyword>
<dbReference type="PANTHER" id="PTHR30537">
    <property type="entry name" value="HTH-TYPE TRANSCRIPTIONAL REGULATOR"/>
    <property type="match status" value="1"/>
</dbReference>
<dbReference type="Gene3D" id="1.10.10.10">
    <property type="entry name" value="Winged helix-like DNA-binding domain superfamily/Winged helix DNA-binding domain"/>
    <property type="match status" value="1"/>
</dbReference>
<keyword evidence="4" id="KW-0804">Transcription</keyword>
<keyword evidence="7" id="KW-1185">Reference proteome</keyword>
<sequence>MDTLTRMRIFVQVVESGGFSAAARALGRSKALVSKYVRELEDELGVRLLNRTTRQLSLTEMGETYVREAAEIIQKIEDLNGSLGERHGEPRGLLRVSAPRSFGELVLAEPIMEFLATEPQIRISLRFEDRYVDLVEEGIDVAIRISELADSSLVARRLAPMRNKIVAAPLLLEASGRPQHPKDLSDLPCIIDRNMRVPASWTFREDGKRFSVSVSGPAEVDSLIAVRAAALRGLGFASVPEFVASGDIASGALIEVLAGFQSDDIGVYALYPHRRHLPGKVRAFIDFLAAWFGRGWPRARD</sequence>
<evidence type="ECO:0000256" key="3">
    <source>
        <dbReference type="ARBA" id="ARBA00023125"/>
    </source>
</evidence>
<dbReference type="Pfam" id="PF03466">
    <property type="entry name" value="LysR_substrate"/>
    <property type="match status" value="1"/>
</dbReference>
<dbReference type="CDD" id="cd08422">
    <property type="entry name" value="PBP2_CrgA_like"/>
    <property type="match status" value="1"/>
</dbReference>
<dbReference type="InterPro" id="IPR000847">
    <property type="entry name" value="LysR_HTH_N"/>
</dbReference>
<evidence type="ECO:0000256" key="4">
    <source>
        <dbReference type="ARBA" id="ARBA00023163"/>
    </source>
</evidence>
<accession>A0ABT3H6M2</accession>
<name>A0ABT3H6M2_9HYPH</name>
<keyword evidence="2" id="KW-0805">Transcription regulation</keyword>
<dbReference type="PANTHER" id="PTHR30537:SF5">
    <property type="entry name" value="HTH-TYPE TRANSCRIPTIONAL ACTIVATOR TTDR-RELATED"/>
    <property type="match status" value="1"/>
</dbReference>
<dbReference type="Gene3D" id="3.40.190.290">
    <property type="match status" value="1"/>
</dbReference>
<dbReference type="GO" id="GO:0003677">
    <property type="term" value="F:DNA binding"/>
    <property type="evidence" value="ECO:0007669"/>
    <property type="project" value="UniProtKB-KW"/>
</dbReference>
<dbReference type="SUPFAM" id="SSF53850">
    <property type="entry name" value="Periplasmic binding protein-like II"/>
    <property type="match status" value="1"/>
</dbReference>
<dbReference type="InterPro" id="IPR036388">
    <property type="entry name" value="WH-like_DNA-bd_sf"/>
</dbReference>
<dbReference type="RefSeq" id="WP_264599713.1">
    <property type="nucleotide sequence ID" value="NZ_JAOQNS010000001.1"/>
</dbReference>